<comment type="caution">
    <text evidence="1">The sequence shown here is derived from an EMBL/GenBank/DDBJ whole genome shotgun (WGS) entry which is preliminary data.</text>
</comment>
<organism evidence="1 2">
    <name type="scientific">Xaviernesmea rhizosphaerae</name>
    <dbReference type="NCBI Taxonomy" id="1672749"/>
    <lineage>
        <taxon>Bacteria</taxon>
        <taxon>Pseudomonadati</taxon>
        <taxon>Pseudomonadota</taxon>
        <taxon>Alphaproteobacteria</taxon>
        <taxon>Hyphomicrobiales</taxon>
        <taxon>Rhizobiaceae</taxon>
        <taxon>Rhizobium/Agrobacterium group</taxon>
        <taxon>Xaviernesmea</taxon>
    </lineage>
</organism>
<dbReference type="Proteomes" id="UP000186143">
    <property type="component" value="Unassembled WGS sequence"/>
</dbReference>
<evidence type="ECO:0000313" key="2">
    <source>
        <dbReference type="Proteomes" id="UP000186143"/>
    </source>
</evidence>
<reference evidence="1 2" key="1">
    <citation type="submission" date="2016-09" db="EMBL/GenBank/DDBJ databases">
        <title>Rhizobium sp. nov., a novel species isolated from the rice rhizosphere.</title>
        <authorList>
            <person name="Zhao J."/>
            <person name="Zhang X."/>
        </authorList>
    </citation>
    <scope>NUCLEOTIDE SEQUENCE [LARGE SCALE GENOMIC DNA]</scope>
    <source>
        <strain evidence="1 2">MH17</strain>
    </source>
</reference>
<sequence length="69" mass="7386">MWPVFSLTVTTRTGSAKGLDLELTRRSGSWPIASSMTPSVFRAGLAKRACSTSVTDVLILSRVTKRASA</sequence>
<dbReference type="EMBL" id="MKIO01000022">
    <property type="protein sequence ID" value="OLP56297.1"/>
    <property type="molecule type" value="Genomic_DNA"/>
</dbReference>
<proteinExistence type="predicted"/>
<dbReference type="AlphaFoldDB" id="A0A1Q9ALW3"/>
<accession>A0A1Q9ALW3</accession>
<protein>
    <submittedName>
        <fullName evidence="1">Uncharacterized protein</fullName>
    </submittedName>
</protein>
<name>A0A1Q9ALW3_9HYPH</name>
<evidence type="ECO:0000313" key="1">
    <source>
        <dbReference type="EMBL" id="OLP56297.1"/>
    </source>
</evidence>
<gene>
    <name evidence="1" type="ORF">BJF92_15500</name>
</gene>